<proteinExistence type="predicted"/>
<evidence type="ECO:0000256" key="2">
    <source>
        <dbReference type="ARBA" id="ARBA00022475"/>
    </source>
</evidence>
<name>A0A074J6V6_9RHOB</name>
<dbReference type="Pfam" id="PF03788">
    <property type="entry name" value="LrgA"/>
    <property type="match status" value="1"/>
</dbReference>
<dbReference type="GO" id="GO:0005886">
    <property type="term" value="C:plasma membrane"/>
    <property type="evidence" value="ECO:0007669"/>
    <property type="project" value="UniProtKB-SubCell"/>
</dbReference>
<keyword evidence="4 6" id="KW-1133">Transmembrane helix</keyword>
<dbReference type="AlphaFoldDB" id="A0A074J6V6"/>
<dbReference type="Proteomes" id="UP000027471">
    <property type="component" value="Unassembled WGS sequence"/>
</dbReference>
<dbReference type="PANTHER" id="PTHR33931">
    <property type="entry name" value="HOLIN-LIKE PROTEIN CIDA-RELATED"/>
    <property type="match status" value="1"/>
</dbReference>
<keyword evidence="3 6" id="KW-0812">Transmembrane</keyword>
<evidence type="ECO:0000256" key="5">
    <source>
        <dbReference type="ARBA" id="ARBA00023136"/>
    </source>
</evidence>
<evidence type="ECO:0000256" key="3">
    <source>
        <dbReference type="ARBA" id="ARBA00022692"/>
    </source>
</evidence>
<protein>
    <recommendedName>
        <fullName evidence="9">LrgA</fullName>
    </recommendedName>
</protein>
<evidence type="ECO:0000313" key="8">
    <source>
        <dbReference type="Proteomes" id="UP000027471"/>
    </source>
</evidence>
<dbReference type="RefSeq" id="WP_038133345.1">
    <property type="nucleotide sequence ID" value="NZ_AUNB01000084.1"/>
</dbReference>
<evidence type="ECO:0000256" key="6">
    <source>
        <dbReference type="SAM" id="Phobius"/>
    </source>
</evidence>
<evidence type="ECO:0008006" key="9">
    <source>
        <dbReference type="Google" id="ProtNLM"/>
    </source>
</evidence>
<dbReference type="PANTHER" id="PTHR33931:SF2">
    <property type="entry name" value="HOLIN-LIKE PROTEIN CIDA"/>
    <property type="match status" value="1"/>
</dbReference>
<dbReference type="eggNOG" id="COG1380">
    <property type="taxonomic scope" value="Bacteria"/>
</dbReference>
<dbReference type="STRING" id="1353528.DT23_08385"/>
<comment type="subcellular location">
    <subcellularLocation>
        <location evidence="1">Cell membrane</location>
        <topology evidence="1">Multi-pass membrane protein</topology>
    </subcellularLocation>
</comment>
<keyword evidence="2" id="KW-1003">Cell membrane</keyword>
<keyword evidence="5 6" id="KW-0472">Membrane</keyword>
<dbReference type="EMBL" id="AUNB01000084">
    <property type="protein sequence ID" value="KEO52294.1"/>
    <property type="molecule type" value="Genomic_DNA"/>
</dbReference>
<evidence type="ECO:0000313" key="7">
    <source>
        <dbReference type="EMBL" id="KEO52294.1"/>
    </source>
</evidence>
<sequence>MIPALSRILLFQLIGEILSRALMLPLPGPVLGMIFLLIALSASTRIQQIVRPVAQFILAHLSLLFVPAGVGIIAHLGELQAHGFGLALALVVSTMAAIIAGAAAFSVVAKLIGSVSDD</sequence>
<accession>A0A074J6V6</accession>
<feature type="transmembrane region" description="Helical" evidence="6">
    <location>
        <begin position="86"/>
        <end position="112"/>
    </location>
</feature>
<keyword evidence="8" id="KW-1185">Reference proteome</keyword>
<evidence type="ECO:0000256" key="4">
    <source>
        <dbReference type="ARBA" id="ARBA00022989"/>
    </source>
</evidence>
<organism evidence="7 8">
    <name type="scientific">Thioclava indica</name>
    <dbReference type="NCBI Taxonomy" id="1353528"/>
    <lineage>
        <taxon>Bacteria</taxon>
        <taxon>Pseudomonadati</taxon>
        <taxon>Pseudomonadota</taxon>
        <taxon>Alphaproteobacteria</taxon>
        <taxon>Rhodobacterales</taxon>
        <taxon>Paracoccaceae</taxon>
        <taxon>Thioclava</taxon>
    </lineage>
</organism>
<feature type="transmembrane region" description="Helical" evidence="6">
    <location>
        <begin position="21"/>
        <end position="41"/>
    </location>
</feature>
<dbReference type="InterPro" id="IPR005538">
    <property type="entry name" value="LrgA/CidA"/>
</dbReference>
<dbReference type="OrthoDB" id="385012at2"/>
<gene>
    <name evidence="7" type="ORF">DT23_08385</name>
</gene>
<reference evidence="7 8" key="1">
    <citation type="journal article" date="2015" name="Antonie Van Leeuwenhoek">
        <title>Thioclava indica sp. nov., isolated from surface seawater of the Indian Ocean.</title>
        <authorList>
            <person name="Liu Y."/>
            <person name="Lai Q."/>
            <person name="Du J."/>
            <person name="Xu H."/>
            <person name="Jiang L."/>
            <person name="Shao Z."/>
        </authorList>
    </citation>
    <scope>NUCLEOTIDE SEQUENCE [LARGE SCALE GENOMIC DNA]</scope>
    <source>
        <strain evidence="7 8">DT23-4</strain>
    </source>
</reference>
<comment type="caution">
    <text evidence="7">The sequence shown here is derived from an EMBL/GenBank/DDBJ whole genome shotgun (WGS) entry which is preliminary data.</text>
</comment>
<evidence type="ECO:0000256" key="1">
    <source>
        <dbReference type="ARBA" id="ARBA00004651"/>
    </source>
</evidence>
<feature type="transmembrane region" description="Helical" evidence="6">
    <location>
        <begin position="53"/>
        <end position="74"/>
    </location>
</feature>